<evidence type="ECO:0000313" key="3">
    <source>
        <dbReference type="Proteomes" id="UP000011612"/>
    </source>
</evidence>
<keyword evidence="1" id="KW-1133">Transmembrane helix</keyword>
<evidence type="ECO:0000256" key="1">
    <source>
        <dbReference type="SAM" id="Phobius"/>
    </source>
</evidence>
<comment type="caution">
    <text evidence="2">The sequence shown here is derived from an EMBL/GenBank/DDBJ whole genome shotgun (WGS) entry which is preliminary data.</text>
</comment>
<dbReference type="OrthoDB" id="297199at2157"/>
<reference evidence="2 3" key="1">
    <citation type="journal article" date="2014" name="PLoS Genet.">
        <title>Phylogenetically driven sequencing of extremely halophilic archaea reveals strategies for static and dynamic osmo-response.</title>
        <authorList>
            <person name="Becker E.A."/>
            <person name="Seitzer P.M."/>
            <person name="Tritt A."/>
            <person name="Larsen D."/>
            <person name="Krusor M."/>
            <person name="Yao A.I."/>
            <person name="Wu D."/>
            <person name="Madern D."/>
            <person name="Eisen J.A."/>
            <person name="Darling A.E."/>
            <person name="Facciotti M.T."/>
        </authorList>
    </citation>
    <scope>NUCLEOTIDE SEQUENCE [LARGE SCALE GENOMIC DNA]</scope>
    <source>
        <strain evidence="2 3">ATCC BAA-1513</strain>
    </source>
</reference>
<dbReference type="RefSeq" id="WP_008322277.1">
    <property type="nucleotide sequence ID" value="NZ_AOLK01000007.1"/>
</dbReference>
<name>M0HUS6_HALEO</name>
<feature type="transmembrane region" description="Helical" evidence="1">
    <location>
        <begin position="41"/>
        <end position="59"/>
    </location>
</feature>
<dbReference type="AlphaFoldDB" id="M0HUS6"/>
<keyword evidence="3" id="KW-1185">Reference proteome</keyword>
<dbReference type="Proteomes" id="UP000011612">
    <property type="component" value="Unassembled WGS sequence"/>
</dbReference>
<evidence type="ECO:0000313" key="2">
    <source>
        <dbReference type="EMBL" id="ELZ88246.1"/>
    </source>
</evidence>
<gene>
    <name evidence="2" type="ORF">C453_01660</name>
</gene>
<protein>
    <submittedName>
        <fullName evidence="2">Uncharacterized protein</fullName>
    </submittedName>
</protein>
<proteinExistence type="predicted"/>
<accession>M0HUS6</accession>
<dbReference type="PATRIC" id="fig|1230453.4.peg.289"/>
<dbReference type="EMBL" id="AOLK01000007">
    <property type="protein sequence ID" value="ELZ88246.1"/>
    <property type="molecule type" value="Genomic_DNA"/>
</dbReference>
<keyword evidence="1" id="KW-0812">Transmembrane</keyword>
<sequence>MGYNVRKALQSPGRRLVLANALVWGVLILGLAYVLRGTPDAGIIVILASGAAATSISLVSRRLSRDGRTD</sequence>
<feature type="transmembrane region" description="Helical" evidence="1">
    <location>
        <begin position="16"/>
        <end position="35"/>
    </location>
</feature>
<keyword evidence="1" id="KW-0472">Membrane</keyword>
<organism evidence="2 3">
    <name type="scientific">Haloferax elongans ATCC BAA-1513</name>
    <dbReference type="NCBI Taxonomy" id="1230453"/>
    <lineage>
        <taxon>Archaea</taxon>
        <taxon>Methanobacteriati</taxon>
        <taxon>Methanobacteriota</taxon>
        <taxon>Stenosarchaea group</taxon>
        <taxon>Halobacteria</taxon>
        <taxon>Halobacteriales</taxon>
        <taxon>Haloferacaceae</taxon>
        <taxon>Haloferax</taxon>
    </lineage>
</organism>